<dbReference type="SUPFAM" id="SSF53098">
    <property type="entry name" value="Ribonuclease H-like"/>
    <property type="match status" value="1"/>
</dbReference>
<keyword evidence="4" id="KW-1185">Reference proteome</keyword>
<evidence type="ECO:0000313" key="4">
    <source>
        <dbReference type="Proteomes" id="UP001432014"/>
    </source>
</evidence>
<dbReference type="InterPro" id="IPR047952">
    <property type="entry name" value="Transpos_IS4"/>
</dbReference>
<protein>
    <submittedName>
        <fullName evidence="3">IS4 family transposase</fullName>
    </submittedName>
</protein>
<dbReference type="InterPro" id="IPR024473">
    <property type="entry name" value="Transposases_IS4_N"/>
</dbReference>
<evidence type="ECO:0000259" key="2">
    <source>
        <dbReference type="Pfam" id="PF13006"/>
    </source>
</evidence>
<feature type="domain" description="Transposase IS4-like" evidence="1">
    <location>
        <begin position="160"/>
        <end position="351"/>
    </location>
</feature>
<dbReference type="InterPro" id="IPR012337">
    <property type="entry name" value="RNaseH-like_sf"/>
</dbReference>
<dbReference type="Proteomes" id="UP001432014">
    <property type="component" value="Chromosome"/>
</dbReference>
<evidence type="ECO:0000313" key="3">
    <source>
        <dbReference type="EMBL" id="WUS61836.1"/>
    </source>
</evidence>
<name>A0ABZ1WLN4_9ACTN</name>
<dbReference type="EMBL" id="CP108482">
    <property type="protein sequence ID" value="WUS61836.1"/>
    <property type="molecule type" value="Genomic_DNA"/>
</dbReference>
<feature type="domain" description="Transposase IS4 N-terminal" evidence="2">
    <location>
        <begin position="24"/>
        <end position="116"/>
    </location>
</feature>
<reference evidence="3 4" key="1">
    <citation type="submission" date="2022-10" db="EMBL/GenBank/DDBJ databases">
        <title>The complete genomes of actinobacterial strains from the NBC collection.</title>
        <authorList>
            <person name="Joergensen T.S."/>
            <person name="Alvarez Arevalo M."/>
            <person name="Sterndorff E.B."/>
            <person name="Faurdal D."/>
            <person name="Vuksanovic O."/>
            <person name="Mourched A.-S."/>
            <person name="Charusanti P."/>
            <person name="Shaw S."/>
            <person name="Blin K."/>
            <person name="Weber T."/>
        </authorList>
    </citation>
    <scope>NUCLEOTIDE SEQUENCE [LARGE SCALE GENOMIC DNA]</scope>
    <source>
        <strain evidence="3 4">NBC_01247</strain>
    </source>
</reference>
<gene>
    <name evidence="3" type="ORF">OG469_38880</name>
</gene>
<accession>A0ABZ1WLN4</accession>
<dbReference type="InterPro" id="IPR002559">
    <property type="entry name" value="Transposase_11"/>
</dbReference>
<dbReference type="Pfam" id="PF01609">
    <property type="entry name" value="DDE_Tnp_1"/>
    <property type="match status" value="1"/>
</dbReference>
<proteinExistence type="predicted"/>
<dbReference type="RefSeq" id="WP_329611840.1">
    <property type="nucleotide sequence ID" value="NZ_CP108482.1"/>
</dbReference>
<sequence>MPDQSATSTLTRTITVAEGVFAPGHLGELTQYVPFELVDDVLERTRTVQARVRFLPSRVGVYFLLALGLFPTLGYQRVWDKLVPGLHGLDLHVPSEKGLRDLRRRLGPAPLRALFEVLAGPLARPSTPGVSYRHWRTVAFDGCSSIKAPDQPRIRSLLGKVRHHWGTAGYPVLRLTVLCETGTRGLLGAVFGPTSTGETTQASMLLPLLSPQVLLLADRGFDSDDLLGAIADTGAQLLVRISSKRRPAILATLPDGSYLTRFKGLDLRIIEADVTVTTSAGQRIGGRYRPATTLLDHRADPAEALVRLYHERWKIESAFYSLRHTLLTGRVLRSCDAPGLEQEMCALLVLYQALRAAMVDAVESAPGTDPDRASFTVALQSARDLVVCAGGVLPEGTDAPVTSGIAAAVLAALLPGRRPRISARKVKSPTSRYPANPTTAHPLTSQKITRLDIEIHREISRPDAPLAGGSSNGQTGAGRRNQVLQFLRAAPDRAWHPTEIAQVLGWANYRSVCAQLGYWAREGLLQKVARATYTLAPAWMLHDHRQPAQPAPLTDPSAA</sequence>
<evidence type="ECO:0000259" key="1">
    <source>
        <dbReference type="Pfam" id="PF01609"/>
    </source>
</evidence>
<dbReference type="NCBIfam" id="NF033592">
    <property type="entry name" value="transpos_IS4_1"/>
    <property type="match status" value="1"/>
</dbReference>
<dbReference type="Pfam" id="PF13006">
    <property type="entry name" value="Nterm_IS4"/>
    <property type="match status" value="1"/>
</dbReference>
<organism evidence="3 4">
    <name type="scientific">Kitasatospora herbaricolor</name>
    <dbReference type="NCBI Taxonomy" id="68217"/>
    <lineage>
        <taxon>Bacteria</taxon>
        <taxon>Bacillati</taxon>
        <taxon>Actinomycetota</taxon>
        <taxon>Actinomycetes</taxon>
        <taxon>Kitasatosporales</taxon>
        <taxon>Streptomycetaceae</taxon>
        <taxon>Kitasatospora</taxon>
    </lineage>
</organism>